<dbReference type="PROSITE" id="PS50011">
    <property type="entry name" value="PROTEIN_KINASE_DOM"/>
    <property type="match status" value="1"/>
</dbReference>
<proteinExistence type="predicted"/>
<keyword evidence="3" id="KW-0808">Transferase</keyword>
<gene>
    <name evidence="10" type="ORF">SAMN05216223_10465</name>
</gene>
<dbReference type="Proteomes" id="UP000236754">
    <property type="component" value="Unassembled WGS sequence"/>
</dbReference>
<dbReference type="Pfam" id="PF00069">
    <property type="entry name" value="Pkinase"/>
    <property type="match status" value="1"/>
</dbReference>
<keyword evidence="5 10" id="KW-0418">Kinase</keyword>
<dbReference type="EMBL" id="FNVU01000004">
    <property type="protein sequence ID" value="SEG25457.1"/>
    <property type="molecule type" value="Genomic_DNA"/>
</dbReference>
<keyword evidence="4" id="KW-0547">Nucleotide-binding</keyword>
<evidence type="ECO:0000259" key="9">
    <source>
        <dbReference type="PROSITE" id="PS50011"/>
    </source>
</evidence>
<keyword evidence="8" id="KW-0472">Membrane</keyword>
<dbReference type="Gene3D" id="3.30.200.20">
    <property type="entry name" value="Phosphorylase Kinase, domain 1"/>
    <property type="match status" value="1"/>
</dbReference>
<evidence type="ECO:0000256" key="7">
    <source>
        <dbReference type="SAM" id="MobiDB-lite"/>
    </source>
</evidence>
<dbReference type="InterPro" id="IPR000719">
    <property type="entry name" value="Prot_kinase_dom"/>
</dbReference>
<evidence type="ECO:0000256" key="3">
    <source>
        <dbReference type="ARBA" id="ARBA00022679"/>
    </source>
</evidence>
<evidence type="ECO:0000256" key="8">
    <source>
        <dbReference type="SAM" id="Phobius"/>
    </source>
</evidence>
<feature type="transmembrane region" description="Helical" evidence="8">
    <location>
        <begin position="322"/>
        <end position="342"/>
    </location>
</feature>
<accession>A0A1H5YPK6</accession>
<keyword evidence="8" id="KW-0812">Transmembrane</keyword>
<dbReference type="AlphaFoldDB" id="A0A1H5YPK6"/>
<keyword evidence="2 10" id="KW-0723">Serine/threonine-protein kinase</keyword>
<name>A0A1H5YPK6_9ACTN</name>
<organism evidence="10 11">
    <name type="scientific">Actinacidiphila yanglinensis</name>
    <dbReference type="NCBI Taxonomy" id="310779"/>
    <lineage>
        <taxon>Bacteria</taxon>
        <taxon>Bacillati</taxon>
        <taxon>Actinomycetota</taxon>
        <taxon>Actinomycetes</taxon>
        <taxon>Kitasatosporales</taxon>
        <taxon>Streptomycetaceae</taxon>
        <taxon>Actinacidiphila</taxon>
    </lineage>
</organism>
<evidence type="ECO:0000256" key="2">
    <source>
        <dbReference type="ARBA" id="ARBA00022527"/>
    </source>
</evidence>
<reference evidence="10 11" key="1">
    <citation type="submission" date="2016-10" db="EMBL/GenBank/DDBJ databases">
        <authorList>
            <person name="de Groot N.N."/>
        </authorList>
    </citation>
    <scope>NUCLEOTIDE SEQUENCE [LARGE SCALE GENOMIC DNA]</scope>
    <source>
        <strain evidence="10 11">CGMCC 4.2023</strain>
    </source>
</reference>
<feature type="domain" description="Protein kinase" evidence="9">
    <location>
        <begin position="11"/>
        <end position="262"/>
    </location>
</feature>
<dbReference type="SUPFAM" id="SSF56112">
    <property type="entry name" value="Protein kinase-like (PK-like)"/>
    <property type="match status" value="1"/>
</dbReference>
<evidence type="ECO:0000256" key="1">
    <source>
        <dbReference type="ARBA" id="ARBA00012513"/>
    </source>
</evidence>
<evidence type="ECO:0000313" key="11">
    <source>
        <dbReference type="Proteomes" id="UP000236754"/>
    </source>
</evidence>
<dbReference type="SMART" id="SM00220">
    <property type="entry name" value="S_TKc"/>
    <property type="match status" value="1"/>
</dbReference>
<sequence>MRRGGKVGARYRLTKGPIRGGSGEVWLAHDEELGRDVVLKRVLGGETPTGFDRLRAEARVLARFSHAHVVTLHDAVRVGRRTRATTYLVMEYAPGGSLDHRPCLPPRLAAHLGAQIADALTALHAEGIVHGDIKPGNVVATGARTVKLADFGAAYRVGGKETITPNSAIGYTPDYAAPEVIRGQPEPASDVFSLAAMVYALIAGAPPRPPGGDGAGAYRIGPEARRTVELAADVGALREPLMAMLRRDPGARPTAEQARELLRAAAGPPAELPALPDPLAEPAPDEGAPDGGSGPAGFLTLGHGNRAPHGAGRFVRDHGRTVVVLSTAVVVLAAAAGVWALAGGPGGASAEPGPSGRPAPGSPAVSPAAPAPAGSGSAALFGDERTADPCALAKPSAMSRYGDAELDAAYGNFDRCDVIVDTTSGPRIDIEVEFVDGSAQPTGSVHTTGRVRVVDEPADGGECDRTLLLDGDSNSAGGTGHGAGGVHAVVTAKPADDSAPSSAVLCGMADTATAAAVDALNAVPADGRLPRRDPPLPPASLVNTDACTLLTPAALEVVPGIDAGDPDVTYGNWDCSWESTTSDLDVDLAFDRGEPPTADDGSSTRLGGHRAFVAPPGEDGDHTAVVEVVYRTYTGSQGDRLAETLELEVSGSAGDARLRSMATELAASAAAQLPAR</sequence>
<dbReference type="InterPro" id="IPR011009">
    <property type="entry name" value="Kinase-like_dom_sf"/>
</dbReference>
<evidence type="ECO:0000256" key="5">
    <source>
        <dbReference type="ARBA" id="ARBA00022777"/>
    </source>
</evidence>
<dbReference type="CDD" id="cd14014">
    <property type="entry name" value="STKc_PknB_like"/>
    <property type="match status" value="1"/>
</dbReference>
<dbReference type="EC" id="2.7.11.1" evidence="1"/>
<keyword evidence="8" id="KW-1133">Transmembrane helix</keyword>
<dbReference type="Gene3D" id="1.10.510.10">
    <property type="entry name" value="Transferase(Phosphotransferase) domain 1"/>
    <property type="match status" value="1"/>
</dbReference>
<feature type="region of interest" description="Disordered" evidence="7">
    <location>
        <begin position="269"/>
        <end position="304"/>
    </location>
</feature>
<evidence type="ECO:0000313" key="10">
    <source>
        <dbReference type="EMBL" id="SEG25457.1"/>
    </source>
</evidence>
<dbReference type="OrthoDB" id="9762169at2"/>
<dbReference type="PANTHER" id="PTHR43289:SF6">
    <property type="entry name" value="SERINE_THREONINE-PROTEIN KINASE NEKL-3"/>
    <property type="match status" value="1"/>
</dbReference>
<feature type="compositionally biased region" description="Low complexity" evidence="7">
    <location>
        <begin position="362"/>
        <end position="379"/>
    </location>
</feature>
<feature type="compositionally biased region" description="Low complexity" evidence="7">
    <location>
        <begin position="345"/>
        <end position="354"/>
    </location>
</feature>
<evidence type="ECO:0000256" key="6">
    <source>
        <dbReference type="ARBA" id="ARBA00022840"/>
    </source>
</evidence>
<feature type="region of interest" description="Disordered" evidence="7">
    <location>
        <begin position="345"/>
        <end position="381"/>
    </location>
</feature>
<keyword evidence="11" id="KW-1185">Reference proteome</keyword>
<keyword evidence="6" id="KW-0067">ATP-binding</keyword>
<evidence type="ECO:0000256" key="4">
    <source>
        <dbReference type="ARBA" id="ARBA00022741"/>
    </source>
</evidence>
<protein>
    <recommendedName>
        <fullName evidence="1">non-specific serine/threonine protein kinase</fullName>
        <ecNumber evidence="1">2.7.11.1</ecNumber>
    </recommendedName>
</protein>
<dbReference type="GO" id="GO:0004674">
    <property type="term" value="F:protein serine/threonine kinase activity"/>
    <property type="evidence" value="ECO:0007669"/>
    <property type="project" value="UniProtKB-KW"/>
</dbReference>
<dbReference type="PANTHER" id="PTHR43289">
    <property type="entry name" value="MITOGEN-ACTIVATED PROTEIN KINASE KINASE KINASE 20-RELATED"/>
    <property type="match status" value="1"/>
</dbReference>
<dbReference type="GO" id="GO:0005524">
    <property type="term" value="F:ATP binding"/>
    <property type="evidence" value="ECO:0007669"/>
    <property type="project" value="UniProtKB-KW"/>
</dbReference>